<dbReference type="Proteomes" id="UP000824334">
    <property type="component" value="Chromosome"/>
</dbReference>
<protein>
    <submittedName>
        <fullName evidence="2">TraB/GumN family protein</fullName>
    </submittedName>
</protein>
<proteinExistence type="predicted"/>
<dbReference type="GeneID" id="94376042"/>
<keyword evidence="3" id="KW-1185">Reference proteome</keyword>
<dbReference type="CDD" id="cd14788">
    <property type="entry name" value="GumN"/>
    <property type="match status" value="1"/>
</dbReference>
<dbReference type="EMBL" id="CP080034">
    <property type="protein sequence ID" value="QYC09369.1"/>
    <property type="molecule type" value="Genomic_DNA"/>
</dbReference>
<evidence type="ECO:0000256" key="1">
    <source>
        <dbReference type="SAM" id="SignalP"/>
    </source>
</evidence>
<gene>
    <name evidence="2" type="ORF">KWG56_12230</name>
</gene>
<dbReference type="RefSeq" id="WP_219354968.1">
    <property type="nucleotide sequence ID" value="NZ_CP080034.1"/>
</dbReference>
<reference evidence="2 3" key="1">
    <citation type="submission" date="2021-07" db="EMBL/GenBank/DDBJ databases">
        <title>Isolation and characterization of bacteria from a gold mining with a capacity of golden bioaccumulation.</title>
        <authorList>
            <person name="Yang X.J."/>
        </authorList>
    </citation>
    <scope>NUCLEOTIDE SEQUENCE [LARGE SCALE GENOMIC DNA]</scope>
    <source>
        <strain evidence="2 3">Au29</strain>
    </source>
</reference>
<keyword evidence="1" id="KW-0732">Signal</keyword>
<evidence type="ECO:0000313" key="3">
    <source>
        <dbReference type="Proteomes" id="UP000824334"/>
    </source>
</evidence>
<name>A0ABX8TFB9_9CAUL</name>
<accession>A0ABX8TFB9</accession>
<dbReference type="InterPro" id="IPR002816">
    <property type="entry name" value="TraB/PrgY/GumN_fam"/>
</dbReference>
<feature type="chain" id="PRO_5046838385" evidence="1">
    <location>
        <begin position="23"/>
        <end position="320"/>
    </location>
</feature>
<evidence type="ECO:0000313" key="2">
    <source>
        <dbReference type="EMBL" id="QYC09369.1"/>
    </source>
</evidence>
<dbReference type="Pfam" id="PF01963">
    <property type="entry name" value="TraB_PrgY_gumN"/>
    <property type="match status" value="1"/>
</dbReference>
<feature type="signal peptide" evidence="1">
    <location>
        <begin position="1"/>
        <end position="22"/>
    </location>
</feature>
<sequence length="320" mass="34465">MKSLFLTLVFSAALGGAAVAQTAPPPAPTAEAPASVDDIVVVARRAGLPIWTVDRGDSTVILVGSISGVPRNYEWRPEALEQATLRSQRVLYPIEGRASPADVLRLIWRIRTITRLPDGRTIADYASPELMAQLEALHAGERSQNWRREPPLIQSLDLMDRTGLERRGRAVVGVVSDKARRARIPGDAVGVVRGDELIDGLLTAPPETYLACLAMTVEAAQAGPEGAARRLDDWSHLRVAAVLANPLDQALNLCWPSGDPEVAPMLRQKWLEATDQALGQPGVTLAVAPLRVLAEPDGVLDRLEAAGLDPRGPEWRPVGE</sequence>
<organism evidence="2 3">
    <name type="scientific">Brevundimonas nasdae</name>
    <dbReference type="NCBI Taxonomy" id="172043"/>
    <lineage>
        <taxon>Bacteria</taxon>
        <taxon>Pseudomonadati</taxon>
        <taxon>Pseudomonadota</taxon>
        <taxon>Alphaproteobacteria</taxon>
        <taxon>Caulobacterales</taxon>
        <taxon>Caulobacteraceae</taxon>
        <taxon>Brevundimonas</taxon>
    </lineage>
</organism>